<dbReference type="RefSeq" id="WP_260250352.1">
    <property type="nucleotide sequence ID" value="NZ_JALMEJ010000022.1"/>
</dbReference>
<gene>
    <name evidence="2" type="ORF">N0392_15290</name>
</gene>
<evidence type="ECO:0008006" key="4">
    <source>
        <dbReference type="Google" id="ProtNLM"/>
    </source>
</evidence>
<dbReference type="EMBL" id="JAPNMI010000008">
    <property type="protein sequence ID" value="MCY0791046.1"/>
    <property type="molecule type" value="Genomic_DNA"/>
</dbReference>
<organism evidence="2 3">
    <name type="scientific">Morganella morganii</name>
    <name type="common">Proteus morganii</name>
    <dbReference type="NCBI Taxonomy" id="582"/>
    <lineage>
        <taxon>Bacteria</taxon>
        <taxon>Pseudomonadati</taxon>
        <taxon>Pseudomonadota</taxon>
        <taxon>Gammaproteobacteria</taxon>
        <taxon>Enterobacterales</taxon>
        <taxon>Morganellaceae</taxon>
        <taxon>Morganella</taxon>
    </lineage>
</organism>
<feature type="chain" id="PRO_5040330961" description="CFA/I fimbrial minor adhesin" evidence="1">
    <location>
        <begin position="27"/>
        <end position="548"/>
    </location>
</feature>
<dbReference type="Proteomes" id="UP001076655">
    <property type="component" value="Unassembled WGS sequence"/>
</dbReference>
<evidence type="ECO:0000313" key="3">
    <source>
        <dbReference type="Proteomes" id="UP001076655"/>
    </source>
</evidence>
<keyword evidence="1" id="KW-0732">Signal</keyword>
<proteinExistence type="predicted"/>
<accession>A0A9Q4CS85</accession>
<feature type="signal peptide" evidence="1">
    <location>
        <begin position="1"/>
        <end position="26"/>
    </location>
</feature>
<evidence type="ECO:0000256" key="1">
    <source>
        <dbReference type="SAM" id="SignalP"/>
    </source>
</evidence>
<evidence type="ECO:0000313" key="2">
    <source>
        <dbReference type="EMBL" id="MCY0791046.1"/>
    </source>
</evidence>
<reference evidence="2" key="1">
    <citation type="submission" date="2022-08" db="EMBL/GenBank/DDBJ databases">
        <authorList>
            <person name="Dale J.L."/>
        </authorList>
    </citation>
    <scope>NUCLEOTIDE SEQUENCE</scope>
    <source>
        <strain evidence="2">2022EL-00758</strain>
    </source>
</reference>
<dbReference type="AlphaFoldDB" id="A0A9Q4CS85"/>
<comment type="caution">
    <text evidence="2">The sequence shown here is derived from an EMBL/GenBank/DDBJ whole genome shotgun (WGS) entry which is preliminary data.</text>
</comment>
<protein>
    <recommendedName>
        <fullName evidence="4">CFA/I fimbrial minor adhesin</fullName>
    </recommendedName>
</protein>
<name>A0A9Q4CS85_MORMO</name>
<sequence>MKVNHFVTSLILVIAILGNTPFFASAAITKNQLPDGAERQFAFIENNTDNNYFVTPLGSREPRMGGANRWTGLKYQGSGAYYQQSLGYIDNGYNIPLIAGYRFDMWLENTSVRNPLLGLRCINWYPGCNIETSLIPPQSTDNKGFYGAVVTSGGAKWMHGMMADPFYEYLKGMAVGDMLNMEINTCQTPDQYDASRGERCIDQKTGTWSAAVMHHRKGAHMSLHNTNSLSEVFINSDGIPLIGEGNSDCKVMTIGRKSGLACKMVNYTLQTSMSNVTIHIFPAINNAALASAIAADDMQFSLNGSNWKYVLNNAYYYTFNDLKSADSVYIFMSSDFFKQMVKLGIADSNTRDLFNIRFQNTESPESGWYEFSTSTALIIKPRDFGVSIISKEYELHPHREGKVEHMAPPLDFEYIVTTSGRTKADQVLINVTGPSQSLGGKSYCIFSSPDKNVNVPFPGYLSFITQNGKQVKDAGCNGTWYDMTDALWTATPWTDISGDPGFLNKTTVMFSIPMDNKISERTVENNGWFGEVSASGEIHVQATWRNVQ</sequence>